<dbReference type="EMBL" id="BOMB01000024">
    <property type="protein sequence ID" value="GID13499.1"/>
    <property type="molecule type" value="Genomic_DNA"/>
</dbReference>
<dbReference type="RefSeq" id="WP_203660589.1">
    <property type="nucleotide sequence ID" value="NZ_BAAAZM010000011.1"/>
</dbReference>
<feature type="domain" description="AAA+ ATPase" evidence="1">
    <location>
        <begin position="38"/>
        <end position="184"/>
    </location>
</feature>
<dbReference type="SUPFAM" id="SSF52540">
    <property type="entry name" value="P-loop containing nucleoside triphosphate hydrolases"/>
    <property type="match status" value="1"/>
</dbReference>
<reference evidence="2" key="1">
    <citation type="submission" date="2021-01" db="EMBL/GenBank/DDBJ databases">
        <title>Whole genome shotgun sequence of Actinocatenispora rupis NBRC 107355.</title>
        <authorList>
            <person name="Komaki H."/>
            <person name="Tamura T."/>
        </authorList>
    </citation>
    <scope>NUCLEOTIDE SEQUENCE</scope>
    <source>
        <strain evidence="2">NBRC 107355</strain>
    </source>
</reference>
<comment type="caution">
    <text evidence="2">The sequence shown here is derived from an EMBL/GenBank/DDBJ whole genome shotgun (WGS) entry which is preliminary data.</text>
</comment>
<evidence type="ECO:0000259" key="1">
    <source>
        <dbReference type="SMART" id="SM00382"/>
    </source>
</evidence>
<protein>
    <submittedName>
        <fullName evidence="2">ATPase AAA</fullName>
    </submittedName>
</protein>
<dbReference type="Proteomes" id="UP000612808">
    <property type="component" value="Unassembled WGS sequence"/>
</dbReference>
<sequence length="391" mass="40922">MTVGALRAADALIDRTAESTTEPDDDPQVEALGLAVLANLPVLLWGEPGVGKSATLRGLADGLGVPLETVIASVHEPADFSGLPVLGADPAAEGVTLAPPDWAVRIVRSGDAVLFFDELSTAPPAVQAALLRVVLERQVGALRLPAPVRIVAAANPPDSAADGWQLTAPLANRFVHLQWAHRPSTVVRGLSGTWPAVRVPVVDAARVDAAVSRARTAVCGFLTARPDLTHRLPSLADKRSGPWPSPRTWEMAVRVLAVALATDASREATLAVLAGTVGDGPTLELLAYLETMDLPDPEEVLADPARFVLPERADRQLAVLSAVVAAVRREPTRRRWTAGWRVLATAIDGGVPDVAAQAAFDLAALREPDWPVPDCVDAFAAVLHAAGIGAA</sequence>
<dbReference type="CDD" id="cd00009">
    <property type="entry name" value="AAA"/>
    <property type="match status" value="1"/>
</dbReference>
<evidence type="ECO:0000313" key="2">
    <source>
        <dbReference type="EMBL" id="GID13499.1"/>
    </source>
</evidence>
<dbReference type="Pfam" id="PF07728">
    <property type="entry name" value="AAA_5"/>
    <property type="match status" value="1"/>
</dbReference>
<evidence type="ECO:0000313" key="3">
    <source>
        <dbReference type="Proteomes" id="UP000612808"/>
    </source>
</evidence>
<dbReference type="InterPro" id="IPR011704">
    <property type="entry name" value="ATPase_dyneun-rel_AAA"/>
</dbReference>
<dbReference type="SMART" id="SM00382">
    <property type="entry name" value="AAA"/>
    <property type="match status" value="1"/>
</dbReference>
<dbReference type="Gene3D" id="3.40.50.300">
    <property type="entry name" value="P-loop containing nucleotide triphosphate hydrolases"/>
    <property type="match status" value="1"/>
</dbReference>
<organism evidence="2 3">
    <name type="scientific">Actinocatenispora rupis</name>
    <dbReference type="NCBI Taxonomy" id="519421"/>
    <lineage>
        <taxon>Bacteria</taxon>
        <taxon>Bacillati</taxon>
        <taxon>Actinomycetota</taxon>
        <taxon>Actinomycetes</taxon>
        <taxon>Micromonosporales</taxon>
        <taxon>Micromonosporaceae</taxon>
        <taxon>Actinocatenispora</taxon>
    </lineage>
</organism>
<dbReference type="GO" id="GO:0016887">
    <property type="term" value="F:ATP hydrolysis activity"/>
    <property type="evidence" value="ECO:0007669"/>
    <property type="project" value="InterPro"/>
</dbReference>
<dbReference type="InterPro" id="IPR027417">
    <property type="entry name" value="P-loop_NTPase"/>
</dbReference>
<dbReference type="AlphaFoldDB" id="A0A8J3NF93"/>
<gene>
    <name evidence="2" type="ORF">Aru02nite_43880</name>
</gene>
<name>A0A8J3NF93_9ACTN</name>
<proteinExistence type="predicted"/>
<accession>A0A8J3NF93</accession>
<dbReference type="GO" id="GO:0005524">
    <property type="term" value="F:ATP binding"/>
    <property type="evidence" value="ECO:0007669"/>
    <property type="project" value="InterPro"/>
</dbReference>
<dbReference type="InterPro" id="IPR003593">
    <property type="entry name" value="AAA+_ATPase"/>
</dbReference>
<keyword evidence="3" id="KW-1185">Reference proteome</keyword>